<evidence type="ECO:0000313" key="3">
    <source>
        <dbReference type="Proteomes" id="UP000235943"/>
    </source>
</evidence>
<gene>
    <name evidence="2" type="ORF">C1J00_05240</name>
</gene>
<reference evidence="2 3" key="1">
    <citation type="submission" date="2018-01" db="EMBL/GenBank/DDBJ databases">
        <title>Draft genome sequence of Streptomyces sp. 13K301.</title>
        <authorList>
            <person name="Sahin N."/>
            <person name="Saygin H."/>
            <person name="Ay H."/>
        </authorList>
    </citation>
    <scope>NUCLEOTIDE SEQUENCE [LARGE SCALE GENOMIC DNA]</scope>
    <source>
        <strain evidence="2 3">13K301</strain>
    </source>
</reference>
<evidence type="ECO:0000313" key="2">
    <source>
        <dbReference type="EMBL" id="PNG23220.1"/>
    </source>
</evidence>
<dbReference type="NCBIfam" id="TIGR01444">
    <property type="entry name" value="fkbM_fam"/>
    <property type="match status" value="1"/>
</dbReference>
<feature type="domain" description="Methyltransferase FkbM" evidence="1">
    <location>
        <begin position="109"/>
        <end position="262"/>
    </location>
</feature>
<dbReference type="PANTHER" id="PTHR34203">
    <property type="entry name" value="METHYLTRANSFERASE, FKBM FAMILY PROTEIN"/>
    <property type="match status" value="1"/>
</dbReference>
<evidence type="ECO:0000259" key="1">
    <source>
        <dbReference type="Pfam" id="PF05050"/>
    </source>
</evidence>
<comment type="caution">
    <text evidence="2">The sequence shown here is derived from an EMBL/GenBank/DDBJ whole genome shotgun (WGS) entry which is preliminary data.</text>
</comment>
<dbReference type="InterPro" id="IPR052514">
    <property type="entry name" value="SAM-dependent_MTase"/>
</dbReference>
<name>A0A2N8TW53_9ACTN</name>
<dbReference type="Pfam" id="PF05050">
    <property type="entry name" value="Methyltransf_21"/>
    <property type="match status" value="1"/>
</dbReference>
<dbReference type="AlphaFoldDB" id="A0A2N8TW53"/>
<dbReference type="InterPro" id="IPR029063">
    <property type="entry name" value="SAM-dependent_MTases_sf"/>
</dbReference>
<dbReference type="SUPFAM" id="SSF53335">
    <property type="entry name" value="S-adenosyl-L-methionine-dependent methyltransferases"/>
    <property type="match status" value="1"/>
</dbReference>
<dbReference type="Proteomes" id="UP000235943">
    <property type="component" value="Unassembled WGS sequence"/>
</dbReference>
<organism evidence="2 3">
    <name type="scientific">Streptomyces cahuitamycinicus</name>
    <dbReference type="NCBI Taxonomy" id="2070367"/>
    <lineage>
        <taxon>Bacteria</taxon>
        <taxon>Bacillati</taxon>
        <taxon>Actinomycetota</taxon>
        <taxon>Actinomycetes</taxon>
        <taxon>Kitasatosporales</taxon>
        <taxon>Streptomycetaceae</taxon>
        <taxon>Streptomyces</taxon>
    </lineage>
</organism>
<proteinExistence type="predicted"/>
<dbReference type="EMBL" id="POUC01000021">
    <property type="protein sequence ID" value="PNG23220.1"/>
    <property type="molecule type" value="Genomic_DNA"/>
</dbReference>
<dbReference type="InterPro" id="IPR006342">
    <property type="entry name" value="FkbM_mtfrase"/>
</dbReference>
<dbReference type="RefSeq" id="WP_102907845.1">
    <property type="nucleotide sequence ID" value="NZ_POUC01000021.1"/>
</dbReference>
<sequence>MITTTAVPRVSHVRPVLRGARDLLMRSRTFQRAVRAGTVRGQVPLTVWQHLRPTGVWQLHAPDGSTFRYYCGPDDVLAGPVVWTDLRLWEEATHPLFYRLARTARVFLDAGAYAGLYTLLACQANPRLHAVAVEPNPVAVRMLRRNLDVNHFGPRVHVVAKALSQAPGRARLTVPERLTTATLREGADAPGRNAVDVEVTTADLAVGDRPVDLVKIDVEGFEPEVLRGMSRILAAHRPVVIAECLDRPALERLRSTAAEFGYHHVHHLAPHAPLAVPPGFVPPPRHQNFLLTTDPFTPS</sequence>
<dbReference type="OrthoDB" id="3338469at2"/>
<accession>A0A2N8TW53</accession>
<dbReference type="Gene3D" id="3.40.50.150">
    <property type="entry name" value="Vaccinia Virus protein VP39"/>
    <property type="match status" value="1"/>
</dbReference>
<protein>
    <recommendedName>
        <fullName evidence="1">Methyltransferase FkbM domain-containing protein</fullName>
    </recommendedName>
</protein>
<keyword evidence="3" id="KW-1185">Reference proteome</keyword>
<dbReference type="PANTHER" id="PTHR34203:SF15">
    <property type="entry name" value="SLL1173 PROTEIN"/>
    <property type="match status" value="1"/>
</dbReference>